<feature type="region of interest" description="Disordered" evidence="1">
    <location>
        <begin position="58"/>
        <end position="96"/>
    </location>
</feature>
<accession>A0AAN6V854</accession>
<reference evidence="2" key="1">
    <citation type="journal article" date="2023" name="Mol. Phylogenet. Evol.">
        <title>Genome-scale phylogeny and comparative genomics of the fungal order Sordariales.</title>
        <authorList>
            <person name="Hensen N."/>
            <person name="Bonometti L."/>
            <person name="Westerberg I."/>
            <person name="Brannstrom I.O."/>
            <person name="Guillou S."/>
            <person name="Cros-Aarteil S."/>
            <person name="Calhoun S."/>
            <person name="Haridas S."/>
            <person name="Kuo A."/>
            <person name="Mondo S."/>
            <person name="Pangilinan J."/>
            <person name="Riley R."/>
            <person name="LaButti K."/>
            <person name="Andreopoulos B."/>
            <person name="Lipzen A."/>
            <person name="Chen C."/>
            <person name="Yan M."/>
            <person name="Daum C."/>
            <person name="Ng V."/>
            <person name="Clum A."/>
            <person name="Steindorff A."/>
            <person name="Ohm R.A."/>
            <person name="Martin F."/>
            <person name="Silar P."/>
            <person name="Natvig D.O."/>
            <person name="Lalanne C."/>
            <person name="Gautier V."/>
            <person name="Ament-Velasquez S.L."/>
            <person name="Kruys A."/>
            <person name="Hutchinson M.I."/>
            <person name="Powell A.J."/>
            <person name="Barry K."/>
            <person name="Miller A.N."/>
            <person name="Grigoriev I.V."/>
            <person name="Debuchy R."/>
            <person name="Gladieux P."/>
            <person name="Hiltunen Thoren M."/>
            <person name="Johannesson H."/>
        </authorList>
    </citation>
    <scope>NUCLEOTIDE SEQUENCE</scope>
    <source>
        <strain evidence="2">CBS 141.50</strain>
    </source>
</reference>
<feature type="compositionally biased region" description="Low complexity" evidence="1">
    <location>
        <begin position="80"/>
        <end position="96"/>
    </location>
</feature>
<dbReference type="RefSeq" id="XP_062639141.1">
    <property type="nucleotide sequence ID" value="XM_062779952.1"/>
</dbReference>
<dbReference type="AlphaFoldDB" id="A0AAN6V854"/>
<dbReference type="GeneID" id="87816565"/>
<protein>
    <submittedName>
        <fullName evidence="2">Uncharacterized protein</fullName>
    </submittedName>
</protein>
<dbReference type="EMBL" id="MU853566">
    <property type="protein sequence ID" value="KAK4145770.1"/>
    <property type="molecule type" value="Genomic_DNA"/>
</dbReference>
<organism evidence="2 3">
    <name type="scientific">Dichotomopilus funicola</name>
    <dbReference type="NCBI Taxonomy" id="1934379"/>
    <lineage>
        <taxon>Eukaryota</taxon>
        <taxon>Fungi</taxon>
        <taxon>Dikarya</taxon>
        <taxon>Ascomycota</taxon>
        <taxon>Pezizomycotina</taxon>
        <taxon>Sordariomycetes</taxon>
        <taxon>Sordariomycetidae</taxon>
        <taxon>Sordariales</taxon>
        <taxon>Chaetomiaceae</taxon>
        <taxon>Dichotomopilus</taxon>
    </lineage>
</organism>
<keyword evidence="3" id="KW-1185">Reference proteome</keyword>
<name>A0AAN6V854_9PEZI</name>
<evidence type="ECO:0000256" key="1">
    <source>
        <dbReference type="SAM" id="MobiDB-lite"/>
    </source>
</evidence>
<dbReference type="Proteomes" id="UP001302676">
    <property type="component" value="Unassembled WGS sequence"/>
</dbReference>
<reference evidence="2" key="2">
    <citation type="submission" date="2023-05" db="EMBL/GenBank/DDBJ databases">
        <authorList>
            <consortium name="Lawrence Berkeley National Laboratory"/>
            <person name="Steindorff A."/>
            <person name="Hensen N."/>
            <person name="Bonometti L."/>
            <person name="Westerberg I."/>
            <person name="Brannstrom I.O."/>
            <person name="Guillou S."/>
            <person name="Cros-Aarteil S."/>
            <person name="Calhoun S."/>
            <person name="Haridas S."/>
            <person name="Kuo A."/>
            <person name="Mondo S."/>
            <person name="Pangilinan J."/>
            <person name="Riley R."/>
            <person name="Labutti K."/>
            <person name="Andreopoulos B."/>
            <person name="Lipzen A."/>
            <person name="Chen C."/>
            <person name="Yanf M."/>
            <person name="Daum C."/>
            <person name="Ng V."/>
            <person name="Clum A."/>
            <person name="Ohm R."/>
            <person name="Martin F."/>
            <person name="Silar P."/>
            <person name="Natvig D."/>
            <person name="Lalanne C."/>
            <person name="Gautier V."/>
            <person name="Ament-Velasquez S.L."/>
            <person name="Kruys A."/>
            <person name="Hutchinson M.I."/>
            <person name="Powell A.J."/>
            <person name="Barry K."/>
            <person name="Miller A.N."/>
            <person name="Grigoriev I.V."/>
            <person name="Debuchy R."/>
            <person name="Gladieux P."/>
            <person name="Thoren M.H."/>
            <person name="Johannesson H."/>
        </authorList>
    </citation>
    <scope>NUCLEOTIDE SEQUENCE</scope>
    <source>
        <strain evidence="2">CBS 141.50</strain>
    </source>
</reference>
<feature type="compositionally biased region" description="Pro residues" evidence="1">
    <location>
        <begin position="69"/>
        <end position="79"/>
    </location>
</feature>
<gene>
    <name evidence="2" type="ORF">C8A04DRAFT_26517</name>
</gene>
<comment type="caution">
    <text evidence="2">The sequence shown here is derived from an EMBL/GenBank/DDBJ whole genome shotgun (WGS) entry which is preliminary data.</text>
</comment>
<evidence type="ECO:0000313" key="2">
    <source>
        <dbReference type="EMBL" id="KAK4145770.1"/>
    </source>
</evidence>
<sequence length="126" mass="13912">MPVPWARSGNEKLTTDLALWWMCMLSMSAPEHRALMPEEDAVGVGEWEKRQGLDGWVRQHRYSNFQEPSDPPTPPPPAYRDPSPGNPAAFAAGVGVNGNDDFDLGEDFDLDLDVAEDIDWGMGANI</sequence>
<proteinExistence type="predicted"/>
<evidence type="ECO:0000313" key="3">
    <source>
        <dbReference type="Proteomes" id="UP001302676"/>
    </source>
</evidence>